<dbReference type="InterPro" id="IPR021302">
    <property type="entry name" value="DUF2780_VcgC/VcgE"/>
</dbReference>
<dbReference type="Pfam" id="PF11075">
    <property type="entry name" value="DUF2780"/>
    <property type="match status" value="1"/>
</dbReference>
<dbReference type="Proteomes" id="UP000886667">
    <property type="component" value="Unassembled WGS sequence"/>
</dbReference>
<dbReference type="AlphaFoldDB" id="A0A9E4N5D6"/>
<protein>
    <submittedName>
        <fullName evidence="1">DUF2780 domain-containing protein</fullName>
    </submittedName>
</protein>
<proteinExistence type="predicted"/>
<reference evidence="1" key="1">
    <citation type="journal article" date="2021" name="Proc. Natl. Acad. Sci. U.S.A.">
        <title>Global biogeography of chemosynthetic symbionts reveals both localized and globally distributed symbiont groups. .</title>
        <authorList>
            <person name="Osvatic J.T."/>
            <person name="Wilkins L.G.E."/>
            <person name="Leibrecht L."/>
            <person name="Leray M."/>
            <person name="Zauner S."/>
            <person name="Polzin J."/>
            <person name="Camacho Y."/>
            <person name="Gros O."/>
            <person name="van Gils J.A."/>
            <person name="Eisen J.A."/>
            <person name="Petersen J.M."/>
            <person name="Yuen B."/>
        </authorList>
    </citation>
    <scope>NUCLEOTIDE SEQUENCE</scope>
    <source>
        <strain evidence="1">MAGclacostrist064TRANS</strain>
    </source>
</reference>
<gene>
    <name evidence="1" type="ORF">JAZ07_14995</name>
</gene>
<evidence type="ECO:0000313" key="1">
    <source>
        <dbReference type="EMBL" id="MCG7947648.1"/>
    </source>
</evidence>
<comment type="caution">
    <text evidence="1">The sequence shown here is derived from an EMBL/GenBank/DDBJ whole genome shotgun (WGS) entry which is preliminary data.</text>
</comment>
<organism evidence="1 2">
    <name type="scientific">Candidatus Thiodiazotropha taylori</name>
    <dbReference type="NCBI Taxonomy" id="2792791"/>
    <lineage>
        <taxon>Bacteria</taxon>
        <taxon>Pseudomonadati</taxon>
        <taxon>Pseudomonadota</taxon>
        <taxon>Gammaproteobacteria</taxon>
        <taxon>Chromatiales</taxon>
        <taxon>Sedimenticolaceae</taxon>
        <taxon>Candidatus Thiodiazotropha</taxon>
    </lineage>
</organism>
<evidence type="ECO:0000313" key="2">
    <source>
        <dbReference type="Proteomes" id="UP000886667"/>
    </source>
</evidence>
<name>A0A9E4N5D6_9GAMM</name>
<sequence length="129" mass="12666">MELVQQLVSGAGVSQEQAEGGAGLLFGLVKDQLSSGDFSQVSSAIPGIESLIDAAPSEDSGGLGGLLGGVASAIGGDQLGNMASLASGFSKLDLDAGMIGKFVPIVLSFLQSQGGDGLSDLVAKVLQGD</sequence>
<accession>A0A9E4N5D6</accession>
<dbReference type="EMBL" id="JAEPCM010000533">
    <property type="protein sequence ID" value="MCG7947648.1"/>
    <property type="molecule type" value="Genomic_DNA"/>
</dbReference>